<keyword evidence="2" id="KW-1185">Reference proteome</keyword>
<proteinExistence type="predicted"/>
<dbReference type="STRING" id="580340.Tlie_0412"/>
<dbReference type="SUPFAM" id="SSF53098">
    <property type="entry name" value="Ribonuclease H-like"/>
    <property type="match status" value="1"/>
</dbReference>
<dbReference type="KEGG" id="tli:Tlie_0412"/>
<evidence type="ECO:0000313" key="1">
    <source>
        <dbReference type="EMBL" id="AER66147.1"/>
    </source>
</evidence>
<dbReference type="AlphaFoldDB" id="G7V7I5"/>
<gene>
    <name evidence="1" type="ordered locus">Tlie_0412</name>
</gene>
<dbReference type="Proteomes" id="UP000005868">
    <property type="component" value="Chromosome"/>
</dbReference>
<dbReference type="EMBL" id="CP003096">
    <property type="protein sequence ID" value="AER66147.1"/>
    <property type="molecule type" value="Genomic_DNA"/>
</dbReference>
<accession>G7V7I5</accession>
<dbReference type="eggNOG" id="COG0816">
    <property type="taxonomic scope" value="Bacteria"/>
</dbReference>
<organism evidence="1 2">
    <name type="scientific">Thermovirga lienii (strain ATCC BAA-1197 / DSM 17291 / Cas60314)</name>
    <dbReference type="NCBI Taxonomy" id="580340"/>
    <lineage>
        <taxon>Bacteria</taxon>
        <taxon>Thermotogati</taxon>
        <taxon>Synergistota</taxon>
        <taxon>Synergistia</taxon>
        <taxon>Synergistales</taxon>
        <taxon>Thermovirgaceae</taxon>
        <taxon>Thermovirga</taxon>
    </lineage>
</organism>
<dbReference type="OrthoDB" id="5161at2"/>
<dbReference type="InterPro" id="IPR012337">
    <property type="entry name" value="RNaseH-like_sf"/>
</dbReference>
<reference evidence="1 2" key="2">
    <citation type="journal article" date="2012" name="Stand. Genomic Sci.">
        <title>Genome sequence of the moderately thermophilic, amino-acid-degrading and sulfur-reducing bacterium Thermovirga lienii type strain (Cas60314(T)).</title>
        <authorList>
            <person name="Goker M."/>
            <person name="Saunders E."/>
            <person name="Lapidus A."/>
            <person name="Nolan M."/>
            <person name="Lucas S."/>
            <person name="Hammon N."/>
            <person name="Deshpande S."/>
            <person name="Cheng J.F."/>
            <person name="Han C."/>
            <person name="Tapia R."/>
            <person name="Goodwin L.A."/>
            <person name="Pitluck S."/>
            <person name="Liolios K."/>
            <person name="Mavromatis K."/>
            <person name="Pagani I."/>
            <person name="Ivanova N."/>
            <person name="Mikhailova N."/>
            <person name="Pati A."/>
            <person name="Chen A."/>
            <person name="Palaniappan K."/>
            <person name="Land M."/>
            <person name="Chang Y.J."/>
            <person name="Jeffries C.D."/>
            <person name="Brambilla E.M."/>
            <person name="Rohde M."/>
            <person name="Spring S."/>
            <person name="Detter J.C."/>
            <person name="Woyke T."/>
            <person name="Bristow J."/>
            <person name="Eisen J.A."/>
            <person name="Markowitz V."/>
            <person name="Hugenholtz P."/>
            <person name="Kyrpides N.C."/>
            <person name="Klenk H.P."/>
        </authorList>
    </citation>
    <scope>NUCLEOTIDE SEQUENCE [LARGE SCALE GENOMIC DNA]</scope>
    <source>
        <strain evidence="2">ATCC BAA-1197 / DSM 17291 / Cas60314</strain>
    </source>
</reference>
<evidence type="ECO:0000313" key="2">
    <source>
        <dbReference type="Proteomes" id="UP000005868"/>
    </source>
</evidence>
<dbReference type="HOGENOM" id="CLU_131578_0_0_0"/>
<protein>
    <recommendedName>
        <fullName evidence="3">Resolvase RNase H domain protein fold protein</fullName>
    </recommendedName>
</protein>
<reference evidence="2" key="1">
    <citation type="submission" date="2011-10" db="EMBL/GenBank/DDBJ databases">
        <title>The complete genome of chromosome of Thermovirga lienii DSM 17291.</title>
        <authorList>
            <consortium name="US DOE Joint Genome Institute (JGI-PGF)"/>
            <person name="Lucas S."/>
            <person name="Copeland A."/>
            <person name="Lapidus A."/>
            <person name="Glavina del Rio T."/>
            <person name="Dalin E."/>
            <person name="Tice H."/>
            <person name="Bruce D."/>
            <person name="Goodwin L."/>
            <person name="Pitluck S."/>
            <person name="Peters L."/>
            <person name="Mikhailova N."/>
            <person name="Saunders E."/>
            <person name="Kyrpides N."/>
            <person name="Mavromatis K."/>
            <person name="Ivanova N."/>
            <person name="Last F.I."/>
            <person name="Brettin T."/>
            <person name="Detter J.C."/>
            <person name="Han C."/>
            <person name="Larimer F."/>
            <person name="Land M."/>
            <person name="Hauser L."/>
            <person name="Markowitz V."/>
            <person name="Cheng J.-F."/>
            <person name="Hugenholtz P."/>
            <person name="Woyke T."/>
            <person name="Wu D."/>
            <person name="Spring S."/>
            <person name="Schroeder M."/>
            <person name="Brambilla E.-M."/>
            <person name="Klenk H.-P."/>
            <person name="Eisen J.A."/>
        </authorList>
    </citation>
    <scope>NUCLEOTIDE SEQUENCE [LARGE SCALE GENOMIC DNA]</scope>
    <source>
        <strain evidence="2">ATCC BAA-1197 / DSM 17291 / Cas60314</strain>
    </source>
</reference>
<sequence length="149" mass="16870">MILAMDPGRGKFGWAFGTSKGELLLCGITPTDRMEDFIDAVLREEGALLESWATEGDKPFTLERPEMVLLGKGTGSGLFRKVLEAKGVQYVLVDEAFSTLKARNLYWRLHPPRGIMRLIPRSLRVPPRDLDDLSALVLLERWVEESRNR</sequence>
<name>G7V7I5_THELD</name>
<evidence type="ECO:0008006" key="3">
    <source>
        <dbReference type="Google" id="ProtNLM"/>
    </source>
</evidence>